<dbReference type="SUPFAM" id="SSF48403">
    <property type="entry name" value="Ankyrin repeat"/>
    <property type="match status" value="1"/>
</dbReference>
<dbReference type="EMBL" id="MNCJ02000319">
    <property type="protein sequence ID" value="KAF5808013.1"/>
    <property type="molecule type" value="Genomic_DNA"/>
</dbReference>
<name>A0A251UUL1_HELAN</name>
<evidence type="ECO:0000313" key="3">
    <source>
        <dbReference type="EMBL" id="OTG27045.1"/>
    </source>
</evidence>
<dbReference type="InterPro" id="IPR002110">
    <property type="entry name" value="Ankyrin_rpt"/>
</dbReference>
<dbReference type="PROSITE" id="PS50297">
    <property type="entry name" value="ANK_REP_REGION"/>
    <property type="match status" value="1"/>
</dbReference>
<reference evidence="3" key="2">
    <citation type="submission" date="2017-02" db="EMBL/GenBank/DDBJ databases">
        <title>Sunflower complete genome.</title>
        <authorList>
            <person name="Langlade N."/>
            <person name="Munos S."/>
        </authorList>
    </citation>
    <scope>NUCLEOTIDE SEQUENCE [LARGE SCALE GENOMIC DNA]</scope>
    <source>
        <tissue evidence="3">Leaves</tissue>
    </source>
</reference>
<proteinExistence type="predicted"/>
<protein>
    <submittedName>
        <fullName evidence="2 3">Ankyrin repeat-containing domain-containing protein</fullName>
    </submittedName>
</protein>
<dbReference type="AlphaFoldDB" id="A0A251UUL1"/>
<organism evidence="3 4">
    <name type="scientific">Helianthus annuus</name>
    <name type="common">Common sunflower</name>
    <dbReference type="NCBI Taxonomy" id="4232"/>
    <lineage>
        <taxon>Eukaryota</taxon>
        <taxon>Viridiplantae</taxon>
        <taxon>Streptophyta</taxon>
        <taxon>Embryophyta</taxon>
        <taxon>Tracheophyta</taxon>
        <taxon>Spermatophyta</taxon>
        <taxon>Magnoliopsida</taxon>
        <taxon>eudicotyledons</taxon>
        <taxon>Gunneridae</taxon>
        <taxon>Pentapetalae</taxon>
        <taxon>asterids</taxon>
        <taxon>campanulids</taxon>
        <taxon>Asterales</taxon>
        <taxon>Asteraceae</taxon>
        <taxon>Asteroideae</taxon>
        <taxon>Heliantheae alliance</taxon>
        <taxon>Heliantheae</taxon>
        <taxon>Helianthus</taxon>
    </lineage>
</organism>
<dbReference type="EMBL" id="CM007893">
    <property type="protein sequence ID" value="OTG27045.1"/>
    <property type="molecule type" value="Genomic_DNA"/>
</dbReference>
<sequence>MLPVIFNHLIIIFIKNKKLVQFDYGFPIDFVGDPICMLCVDFQDAYSLTTVHMAAKKGHKDVVMLLVEFAPDLKHTND</sequence>
<dbReference type="InterPro" id="IPR036770">
    <property type="entry name" value="Ankyrin_rpt-contain_sf"/>
</dbReference>
<keyword evidence="4" id="KW-1185">Reference proteome</keyword>
<reference evidence="2 4" key="1">
    <citation type="journal article" date="2017" name="Nature">
        <title>The sunflower genome provides insights into oil metabolism, flowering and Asterid evolution.</title>
        <authorList>
            <person name="Badouin H."/>
            <person name="Gouzy J."/>
            <person name="Grassa C.J."/>
            <person name="Murat F."/>
            <person name="Staton S.E."/>
            <person name="Cottret L."/>
            <person name="Lelandais-Briere C."/>
            <person name="Owens G.L."/>
            <person name="Carrere S."/>
            <person name="Mayjonade B."/>
            <person name="Legrand L."/>
            <person name="Gill N."/>
            <person name="Kane N.C."/>
            <person name="Bowers J.E."/>
            <person name="Hubner S."/>
            <person name="Bellec A."/>
            <person name="Berard A."/>
            <person name="Berges H."/>
            <person name="Blanchet N."/>
            <person name="Boniface M.C."/>
            <person name="Brunel D."/>
            <person name="Catrice O."/>
            <person name="Chaidir N."/>
            <person name="Claudel C."/>
            <person name="Donnadieu C."/>
            <person name="Faraut T."/>
            <person name="Fievet G."/>
            <person name="Helmstetter N."/>
            <person name="King M."/>
            <person name="Knapp S.J."/>
            <person name="Lai Z."/>
            <person name="Le Paslier M.C."/>
            <person name="Lippi Y."/>
            <person name="Lorenzon L."/>
            <person name="Mandel J.R."/>
            <person name="Marage G."/>
            <person name="Marchand G."/>
            <person name="Marquand E."/>
            <person name="Bret-Mestries E."/>
            <person name="Morien E."/>
            <person name="Nambeesan S."/>
            <person name="Nguyen T."/>
            <person name="Pegot-Espagnet P."/>
            <person name="Pouilly N."/>
            <person name="Raftis F."/>
            <person name="Sallet E."/>
            <person name="Schiex T."/>
            <person name="Thomas J."/>
            <person name="Vandecasteele C."/>
            <person name="Vares D."/>
            <person name="Vear F."/>
            <person name="Vautrin S."/>
            <person name="Crespi M."/>
            <person name="Mangin B."/>
            <person name="Burke J.M."/>
            <person name="Salse J."/>
            <person name="Munos S."/>
            <person name="Vincourt P."/>
            <person name="Rieseberg L.H."/>
            <person name="Langlade N.B."/>
        </authorList>
    </citation>
    <scope>NUCLEOTIDE SEQUENCE [LARGE SCALE GENOMIC DNA]</scope>
    <source>
        <strain evidence="4">cv. SF193</strain>
        <tissue evidence="2">Leaves</tissue>
    </source>
</reference>
<reference evidence="2" key="3">
    <citation type="submission" date="2020-06" db="EMBL/GenBank/DDBJ databases">
        <title>Helianthus annuus Genome sequencing and assembly Release 2.</title>
        <authorList>
            <person name="Gouzy J."/>
            <person name="Langlade N."/>
            <person name="Munos S."/>
        </authorList>
    </citation>
    <scope>NUCLEOTIDE SEQUENCE</scope>
    <source>
        <tissue evidence="2">Leaves</tissue>
    </source>
</reference>
<feature type="repeat" description="ANK" evidence="1">
    <location>
        <begin position="46"/>
        <end position="78"/>
    </location>
</feature>
<gene>
    <name evidence="3" type="ORF">HannXRQ_Chr04g0095741</name>
    <name evidence="2" type="ORF">HanXRQr2_Chr04g0140541</name>
</gene>
<evidence type="ECO:0000313" key="2">
    <source>
        <dbReference type="EMBL" id="KAF5808013.1"/>
    </source>
</evidence>
<dbReference type="Proteomes" id="UP000215914">
    <property type="component" value="Chromosome 4"/>
</dbReference>
<dbReference type="Gene3D" id="1.25.40.20">
    <property type="entry name" value="Ankyrin repeat-containing domain"/>
    <property type="match status" value="1"/>
</dbReference>
<keyword evidence="1" id="KW-0040">ANK repeat</keyword>
<evidence type="ECO:0000313" key="4">
    <source>
        <dbReference type="Proteomes" id="UP000215914"/>
    </source>
</evidence>
<dbReference type="Gramene" id="mRNA:HanXRQr2_Chr04g0140541">
    <property type="protein sequence ID" value="mRNA:HanXRQr2_Chr04g0140541"/>
    <property type="gene ID" value="HanXRQr2_Chr04g0140541"/>
</dbReference>
<dbReference type="PROSITE" id="PS50088">
    <property type="entry name" value="ANK_REPEAT"/>
    <property type="match status" value="1"/>
</dbReference>
<accession>A0A251UUL1</accession>
<dbReference type="InParanoid" id="A0A251UUL1"/>
<evidence type="ECO:0000256" key="1">
    <source>
        <dbReference type="PROSITE-ProRule" id="PRU00023"/>
    </source>
</evidence>